<accession>A0A1A9WZV5</accession>
<dbReference type="EnsemblMetazoa" id="GBRI039017-RA">
    <property type="protein sequence ID" value="GBRI039017-PA"/>
    <property type="gene ID" value="GBRI039017"/>
</dbReference>
<proteinExistence type="predicted"/>
<feature type="coiled-coil region" evidence="7">
    <location>
        <begin position="212"/>
        <end position="239"/>
    </location>
</feature>
<keyword evidence="11" id="KW-1185">Reference proteome</keyword>
<evidence type="ECO:0000256" key="2">
    <source>
        <dbReference type="ARBA" id="ARBA00016807"/>
    </source>
</evidence>
<evidence type="ECO:0000256" key="3">
    <source>
        <dbReference type="ARBA" id="ARBA00023015"/>
    </source>
</evidence>
<keyword evidence="7" id="KW-0175">Coiled coil</keyword>
<evidence type="ECO:0000313" key="11">
    <source>
        <dbReference type="Proteomes" id="UP000091820"/>
    </source>
</evidence>
<feature type="compositionally biased region" description="Polar residues" evidence="8">
    <location>
        <begin position="158"/>
        <end position="172"/>
    </location>
</feature>
<feature type="compositionally biased region" description="Basic residues" evidence="8">
    <location>
        <begin position="176"/>
        <end position="187"/>
    </location>
</feature>
<feature type="domain" description="Myb-like" evidence="9">
    <location>
        <begin position="10"/>
        <end position="80"/>
    </location>
</feature>
<comment type="subunit">
    <text evidence="1">Self-associates forming complexes of several hundred monomers.</text>
</comment>
<dbReference type="PANTHER" id="PTHR21411">
    <property type="entry name" value="APONTIC"/>
    <property type="match status" value="1"/>
</dbReference>
<evidence type="ECO:0000256" key="7">
    <source>
        <dbReference type="SAM" id="Coils"/>
    </source>
</evidence>
<evidence type="ECO:0000256" key="4">
    <source>
        <dbReference type="ARBA" id="ARBA00023125"/>
    </source>
</evidence>
<dbReference type="GO" id="GO:0003677">
    <property type="term" value="F:DNA binding"/>
    <property type="evidence" value="ECO:0007669"/>
    <property type="project" value="UniProtKB-KW"/>
</dbReference>
<keyword evidence="3" id="KW-0805">Transcription regulation</keyword>
<dbReference type="STRING" id="37001.A0A1A9WZV5"/>
<dbReference type="SMART" id="SM00717">
    <property type="entry name" value="SANT"/>
    <property type="match status" value="1"/>
</dbReference>
<dbReference type="PANTHER" id="PTHR21411:SF0">
    <property type="entry name" value="REGULATORY PROTEIN ZESTE"/>
    <property type="match status" value="1"/>
</dbReference>
<dbReference type="Pfam" id="PF13873">
    <property type="entry name" value="Myb_DNA-bind_5"/>
    <property type="match status" value="1"/>
</dbReference>
<dbReference type="InterPro" id="IPR028002">
    <property type="entry name" value="Myb_DNA-bind_5"/>
</dbReference>
<feature type="region of interest" description="Disordered" evidence="8">
    <location>
        <begin position="147"/>
        <end position="188"/>
    </location>
</feature>
<dbReference type="InterPro" id="IPR001005">
    <property type="entry name" value="SANT/Myb"/>
</dbReference>
<evidence type="ECO:0000259" key="9">
    <source>
        <dbReference type="SMART" id="SM00717"/>
    </source>
</evidence>
<sequence>MEFCRNKRNRSANFSVQEEKILLSILKKHKHIVESKSLDAVTWKEKRICWEKIHEEFGKLCSTDRSIKNLKDKYENIKKKCRRESKSTPTCKQTDFLHDSSSSFPDPLNEVDVSNFPRDEIEIHYNEIKEEEANSCFSNINPATSQVSSISAEEKGENTTSSLALQTEQAQESSKNKKSSKPKSRRKIMQDLSEKLLKEQIKLIQNEDKRADEKHKLEMKELELKVELLKREIEIKSQLIKS</sequence>
<protein>
    <recommendedName>
        <fullName evidence="2">Regulatory protein zeste</fullName>
    </recommendedName>
</protein>
<evidence type="ECO:0000256" key="5">
    <source>
        <dbReference type="ARBA" id="ARBA00023163"/>
    </source>
</evidence>
<comment type="function">
    <text evidence="6">Involved in transvection phenomena (= synapsis-dependent gene expression), where the synaptic pairing of chromosomes carrying genes with which zeste interacts influences the expression of these genes. Zeste binds to DNA and stimulates transcription from a nearby promoter.</text>
</comment>
<evidence type="ECO:0000256" key="1">
    <source>
        <dbReference type="ARBA" id="ARBA00011764"/>
    </source>
</evidence>
<name>A0A1A9WZV5_9MUSC</name>
<reference evidence="11" key="1">
    <citation type="submission" date="2014-03" db="EMBL/GenBank/DDBJ databases">
        <authorList>
            <person name="Aksoy S."/>
            <person name="Warren W."/>
            <person name="Wilson R.K."/>
        </authorList>
    </citation>
    <scope>NUCLEOTIDE SEQUENCE [LARGE SCALE GENOMIC DNA]</scope>
    <source>
        <strain evidence="11">IAEA</strain>
    </source>
</reference>
<evidence type="ECO:0000256" key="6">
    <source>
        <dbReference type="ARBA" id="ARBA00025466"/>
    </source>
</evidence>
<dbReference type="AlphaFoldDB" id="A0A1A9WZV5"/>
<organism evidence="10 11">
    <name type="scientific">Glossina brevipalpis</name>
    <dbReference type="NCBI Taxonomy" id="37001"/>
    <lineage>
        <taxon>Eukaryota</taxon>
        <taxon>Metazoa</taxon>
        <taxon>Ecdysozoa</taxon>
        <taxon>Arthropoda</taxon>
        <taxon>Hexapoda</taxon>
        <taxon>Insecta</taxon>
        <taxon>Pterygota</taxon>
        <taxon>Neoptera</taxon>
        <taxon>Endopterygota</taxon>
        <taxon>Diptera</taxon>
        <taxon>Brachycera</taxon>
        <taxon>Muscomorpha</taxon>
        <taxon>Hippoboscoidea</taxon>
        <taxon>Glossinidae</taxon>
        <taxon>Glossina</taxon>
    </lineage>
</organism>
<keyword evidence="5" id="KW-0804">Transcription</keyword>
<reference evidence="10" key="2">
    <citation type="submission" date="2020-05" db="UniProtKB">
        <authorList>
            <consortium name="EnsemblMetazoa"/>
        </authorList>
    </citation>
    <scope>IDENTIFICATION</scope>
    <source>
        <strain evidence="10">IAEA</strain>
    </source>
</reference>
<keyword evidence="4" id="KW-0238">DNA-binding</keyword>
<evidence type="ECO:0000313" key="10">
    <source>
        <dbReference type="EnsemblMetazoa" id="GBRI039017-PA"/>
    </source>
</evidence>
<dbReference type="VEuPathDB" id="VectorBase:GBRI039017"/>
<dbReference type="Proteomes" id="UP000091820">
    <property type="component" value="Unassembled WGS sequence"/>
</dbReference>
<evidence type="ECO:0000256" key="8">
    <source>
        <dbReference type="SAM" id="MobiDB-lite"/>
    </source>
</evidence>